<reference evidence="5 6" key="1">
    <citation type="journal article" date="2015" name="Genome Announc.">
        <title>Expanding the biotechnology potential of lactobacilli through comparative genomics of 213 strains and associated genera.</title>
        <authorList>
            <person name="Sun Z."/>
            <person name="Harris H.M."/>
            <person name="McCann A."/>
            <person name="Guo C."/>
            <person name="Argimon S."/>
            <person name="Zhang W."/>
            <person name="Yang X."/>
            <person name="Jeffery I.B."/>
            <person name="Cooney J.C."/>
            <person name="Kagawa T.F."/>
            <person name="Liu W."/>
            <person name="Song Y."/>
            <person name="Salvetti E."/>
            <person name="Wrobel A."/>
            <person name="Rasinkangas P."/>
            <person name="Parkhill J."/>
            <person name="Rea M.C."/>
            <person name="O'Sullivan O."/>
            <person name="Ritari J."/>
            <person name="Douillard F.P."/>
            <person name="Paul Ross R."/>
            <person name="Yang R."/>
            <person name="Briner A.E."/>
            <person name="Felis G.E."/>
            <person name="de Vos W.M."/>
            <person name="Barrangou R."/>
            <person name="Klaenhammer T.R."/>
            <person name="Caufield P.W."/>
            <person name="Cui Y."/>
            <person name="Zhang H."/>
            <person name="O'Toole P.W."/>
        </authorList>
    </citation>
    <scope>NUCLEOTIDE SEQUENCE [LARGE SCALE GENOMIC DNA]</scope>
    <source>
        <strain evidence="5 6">DSM 14857</strain>
    </source>
</reference>
<protein>
    <recommendedName>
        <fullName evidence="4">HTH marR-type domain-containing protein</fullName>
    </recommendedName>
</protein>
<evidence type="ECO:0000313" key="6">
    <source>
        <dbReference type="Proteomes" id="UP000051647"/>
    </source>
</evidence>
<organism evidence="5 6">
    <name type="scientific">Companilactobacillus versmoldensis DSM 14857 = KCTC 3814</name>
    <dbReference type="NCBI Taxonomy" id="1423815"/>
    <lineage>
        <taxon>Bacteria</taxon>
        <taxon>Bacillati</taxon>
        <taxon>Bacillota</taxon>
        <taxon>Bacilli</taxon>
        <taxon>Lactobacillales</taxon>
        <taxon>Lactobacillaceae</taxon>
        <taxon>Companilactobacillus</taxon>
    </lineage>
</organism>
<dbReference type="SMART" id="SM00347">
    <property type="entry name" value="HTH_MARR"/>
    <property type="match status" value="1"/>
</dbReference>
<accession>A0A0R1SEM8</accession>
<comment type="caution">
    <text evidence="5">The sequence shown here is derived from an EMBL/GenBank/DDBJ whole genome shotgun (WGS) entry which is preliminary data.</text>
</comment>
<feature type="domain" description="HTH marR-type" evidence="4">
    <location>
        <begin position="1"/>
        <end position="144"/>
    </location>
</feature>
<evidence type="ECO:0000256" key="3">
    <source>
        <dbReference type="ARBA" id="ARBA00023163"/>
    </source>
</evidence>
<dbReference type="GO" id="GO:0003677">
    <property type="term" value="F:DNA binding"/>
    <property type="evidence" value="ECO:0007669"/>
    <property type="project" value="UniProtKB-KW"/>
</dbReference>
<dbReference type="PANTHER" id="PTHR42756">
    <property type="entry name" value="TRANSCRIPTIONAL REGULATOR, MARR"/>
    <property type="match status" value="1"/>
</dbReference>
<dbReference type="PROSITE" id="PS50995">
    <property type="entry name" value="HTH_MARR_2"/>
    <property type="match status" value="1"/>
</dbReference>
<dbReference type="PRINTS" id="PR00598">
    <property type="entry name" value="HTHMARR"/>
</dbReference>
<evidence type="ECO:0000313" key="5">
    <source>
        <dbReference type="EMBL" id="KRL67665.1"/>
    </source>
</evidence>
<name>A0A0R1SEM8_9LACO</name>
<dbReference type="PANTHER" id="PTHR42756:SF1">
    <property type="entry name" value="TRANSCRIPTIONAL REPRESSOR OF EMRAB OPERON"/>
    <property type="match status" value="1"/>
</dbReference>
<dbReference type="STRING" id="1423815.FC27_GL001690"/>
<dbReference type="GO" id="GO:0003700">
    <property type="term" value="F:DNA-binding transcription factor activity"/>
    <property type="evidence" value="ECO:0007669"/>
    <property type="project" value="InterPro"/>
</dbReference>
<keyword evidence="2" id="KW-0238">DNA-binding</keyword>
<dbReference type="EMBL" id="AZFA01000004">
    <property type="protein sequence ID" value="KRL67665.1"/>
    <property type="molecule type" value="Genomic_DNA"/>
</dbReference>
<evidence type="ECO:0000256" key="1">
    <source>
        <dbReference type="ARBA" id="ARBA00023015"/>
    </source>
</evidence>
<dbReference type="eggNOG" id="COG1846">
    <property type="taxonomic scope" value="Bacteria"/>
</dbReference>
<keyword evidence="1" id="KW-0805">Transcription regulation</keyword>
<dbReference type="PATRIC" id="fig|1423815.3.peg.1728"/>
<evidence type="ECO:0000259" key="4">
    <source>
        <dbReference type="PROSITE" id="PS50995"/>
    </source>
</evidence>
<dbReference type="Proteomes" id="UP000051647">
    <property type="component" value="Unassembled WGS sequence"/>
</dbReference>
<proteinExistence type="predicted"/>
<dbReference type="InterPro" id="IPR036388">
    <property type="entry name" value="WH-like_DNA-bd_sf"/>
</dbReference>
<evidence type="ECO:0000256" key="2">
    <source>
        <dbReference type="ARBA" id="ARBA00023125"/>
    </source>
</evidence>
<dbReference type="InterPro" id="IPR000835">
    <property type="entry name" value="HTH_MarR-typ"/>
</dbReference>
<dbReference type="Pfam" id="PF01047">
    <property type="entry name" value="MarR"/>
    <property type="match status" value="1"/>
</dbReference>
<keyword evidence="3" id="KW-0804">Transcription</keyword>
<dbReference type="SUPFAM" id="SSF46785">
    <property type="entry name" value="Winged helix' DNA-binding domain"/>
    <property type="match status" value="1"/>
</dbReference>
<dbReference type="InterPro" id="IPR036390">
    <property type="entry name" value="WH_DNA-bd_sf"/>
</dbReference>
<dbReference type="Gene3D" id="1.10.10.10">
    <property type="entry name" value="Winged helix-like DNA-binding domain superfamily/Winged helix DNA-binding domain"/>
    <property type="match status" value="1"/>
</dbReference>
<dbReference type="AlphaFoldDB" id="A0A0R1SEM8"/>
<sequence>MSTIGGENLKKEDIYSIREFDRFYMTVLRLTDKYHLHTHFTILESRLLLEINRGNNTANQLLKVLKLDKGYISRVLKKLENEQLITKQTAESDLRIKVLALTPSGKTALKEIDRRADEQISDLFKDVDSTDIAQIIAAMQKIQTELSKD</sequence>
<keyword evidence="6" id="KW-1185">Reference proteome</keyword>
<gene>
    <name evidence="5" type="ORF">FC27_GL001690</name>
</gene>